<proteinExistence type="predicted"/>
<reference evidence="2" key="1">
    <citation type="journal article" date="2005" name="Nature">
        <title>The map-based sequence of the rice genome.</title>
        <authorList>
            <consortium name="International rice genome sequencing project (IRGSP)"/>
            <person name="Matsumoto T."/>
            <person name="Wu J."/>
            <person name="Kanamori H."/>
            <person name="Katayose Y."/>
            <person name="Fujisawa M."/>
            <person name="Namiki N."/>
            <person name="Mizuno H."/>
            <person name="Yamamoto K."/>
            <person name="Antonio B.A."/>
            <person name="Baba T."/>
            <person name="Sakata K."/>
            <person name="Nagamura Y."/>
            <person name="Aoki H."/>
            <person name="Arikawa K."/>
            <person name="Arita K."/>
            <person name="Bito T."/>
            <person name="Chiden Y."/>
            <person name="Fujitsuka N."/>
            <person name="Fukunaka R."/>
            <person name="Hamada M."/>
            <person name="Harada C."/>
            <person name="Hayashi A."/>
            <person name="Hijishita S."/>
            <person name="Honda M."/>
            <person name="Hosokawa S."/>
            <person name="Ichikawa Y."/>
            <person name="Idonuma A."/>
            <person name="Iijima M."/>
            <person name="Ikeda M."/>
            <person name="Ikeno M."/>
            <person name="Ito K."/>
            <person name="Ito S."/>
            <person name="Ito T."/>
            <person name="Ito Y."/>
            <person name="Ito Y."/>
            <person name="Iwabuchi A."/>
            <person name="Kamiya K."/>
            <person name="Karasawa W."/>
            <person name="Kurita K."/>
            <person name="Katagiri S."/>
            <person name="Kikuta A."/>
            <person name="Kobayashi H."/>
            <person name="Kobayashi N."/>
            <person name="Machita K."/>
            <person name="Maehara T."/>
            <person name="Masukawa M."/>
            <person name="Mizubayashi T."/>
            <person name="Mukai Y."/>
            <person name="Nagasaki H."/>
            <person name="Nagata Y."/>
            <person name="Naito S."/>
            <person name="Nakashima M."/>
            <person name="Nakama Y."/>
            <person name="Nakamichi Y."/>
            <person name="Nakamura M."/>
            <person name="Meguro A."/>
            <person name="Negishi M."/>
            <person name="Ohta I."/>
            <person name="Ohta T."/>
            <person name="Okamoto M."/>
            <person name="Ono N."/>
            <person name="Saji S."/>
            <person name="Sakaguchi M."/>
            <person name="Sakai K."/>
            <person name="Shibata M."/>
            <person name="Shimokawa T."/>
            <person name="Song J."/>
            <person name="Takazaki Y."/>
            <person name="Terasawa K."/>
            <person name="Tsugane M."/>
            <person name="Tsuji K."/>
            <person name="Ueda S."/>
            <person name="Waki K."/>
            <person name="Yamagata H."/>
            <person name="Yamamoto M."/>
            <person name="Yamamoto S."/>
            <person name="Yamane H."/>
            <person name="Yoshiki S."/>
            <person name="Yoshihara R."/>
            <person name="Yukawa K."/>
            <person name="Zhong H."/>
            <person name="Yano M."/>
            <person name="Yuan Q."/>
            <person name="Ouyang S."/>
            <person name="Liu J."/>
            <person name="Jones K.M."/>
            <person name="Gansberger K."/>
            <person name="Moffat K."/>
            <person name="Hill J."/>
            <person name="Bera J."/>
            <person name="Fadrosh D."/>
            <person name="Jin S."/>
            <person name="Johri S."/>
            <person name="Kim M."/>
            <person name="Overton L."/>
            <person name="Reardon M."/>
            <person name="Tsitrin T."/>
            <person name="Vuong H."/>
            <person name="Weaver B."/>
            <person name="Ciecko A."/>
            <person name="Tallon L."/>
            <person name="Jackson J."/>
            <person name="Pai G."/>
            <person name="Aken S.V."/>
            <person name="Utterback T."/>
            <person name="Reidmuller S."/>
            <person name="Feldblyum T."/>
            <person name="Hsiao J."/>
            <person name="Zismann V."/>
            <person name="Iobst S."/>
            <person name="de Vazeille A.R."/>
            <person name="Buell C.R."/>
            <person name="Ying K."/>
            <person name="Li Y."/>
            <person name="Lu T."/>
            <person name="Huang Y."/>
            <person name="Zhao Q."/>
            <person name="Feng Q."/>
            <person name="Zhang L."/>
            <person name="Zhu J."/>
            <person name="Weng Q."/>
            <person name="Mu J."/>
            <person name="Lu Y."/>
            <person name="Fan D."/>
            <person name="Liu Y."/>
            <person name="Guan J."/>
            <person name="Zhang Y."/>
            <person name="Yu S."/>
            <person name="Liu X."/>
            <person name="Zhang Y."/>
            <person name="Hong G."/>
            <person name="Han B."/>
            <person name="Choisne N."/>
            <person name="Demange N."/>
            <person name="Orjeda G."/>
            <person name="Samain S."/>
            <person name="Cattolico L."/>
            <person name="Pelletier E."/>
            <person name="Couloux A."/>
            <person name="Segurens B."/>
            <person name="Wincker P."/>
            <person name="D'Hont A."/>
            <person name="Scarpelli C."/>
            <person name="Weissenbach J."/>
            <person name="Salanoubat M."/>
            <person name="Quetier F."/>
            <person name="Yu Y."/>
            <person name="Kim H.R."/>
            <person name="Rambo T."/>
            <person name="Currie J."/>
            <person name="Collura K."/>
            <person name="Luo M."/>
            <person name="Yang T."/>
            <person name="Ammiraju J.S.S."/>
            <person name="Engler F."/>
            <person name="Soderlund C."/>
            <person name="Wing R.A."/>
            <person name="Palmer L.E."/>
            <person name="de la Bastide M."/>
            <person name="Spiegel L."/>
            <person name="Nascimento L."/>
            <person name="Zutavern T."/>
            <person name="O'Shaughnessy A."/>
            <person name="Dike S."/>
            <person name="Dedhia N."/>
            <person name="Preston R."/>
            <person name="Balija V."/>
            <person name="McCombie W.R."/>
            <person name="Chow T."/>
            <person name="Chen H."/>
            <person name="Chung M."/>
            <person name="Chen C."/>
            <person name="Shaw J."/>
            <person name="Wu H."/>
            <person name="Hsiao K."/>
            <person name="Chao Y."/>
            <person name="Chu M."/>
            <person name="Cheng C."/>
            <person name="Hour A."/>
            <person name="Lee P."/>
            <person name="Lin S."/>
            <person name="Lin Y."/>
            <person name="Liou J."/>
            <person name="Liu S."/>
            <person name="Hsing Y."/>
            <person name="Raghuvanshi S."/>
            <person name="Mohanty A."/>
            <person name="Bharti A.K."/>
            <person name="Gaur A."/>
            <person name="Gupta V."/>
            <person name="Kumar D."/>
            <person name="Ravi V."/>
            <person name="Vij S."/>
            <person name="Kapur A."/>
            <person name="Khurana P."/>
            <person name="Khurana P."/>
            <person name="Khurana J.P."/>
            <person name="Tyagi A.K."/>
            <person name="Gaikwad K."/>
            <person name="Singh A."/>
            <person name="Dalal V."/>
            <person name="Srivastava S."/>
            <person name="Dixit A."/>
            <person name="Pal A.K."/>
            <person name="Ghazi I.A."/>
            <person name="Yadav M."/>
            <person name="Pandit A."/>
            <person name="Bhargava A."/>
            <person name="Sureshbabu K."/>
            <person name="Batra K."/>
            <person name="Sharma T.R."/>
            <person name="Mohapatra T."/>
            <person name="Singh N.K."/>
            <person name="Messing J."/>
            <person name="Nelson A.B."/>
            <person name="Fuks G."/>
            <person name="Kavchok S."/>
            <person name="Keizer G."/>
            <person name="Linton E."/>
            <person name="Llaca V."/>
            <person name="Song R."/>
            <person name="Tanyolac B."/>
            <person name="Young S."/>
            <person name="Ho-Il K."/>
            <person name="Hahn J.H."/>
            <person name="Sangsakoo G."/>
            <person name="Vanavichit A."/>
            <person name="de Mattos Luiz.A.T."/>
            <person name="Zimmer P.D."/>
            <person name="Malone G."/>
            <person name="Dellagostin O."/>
            <person name="de Oliveira A.C."/>
            <person name="Bevan M."/>
            <person name="Bancroft I."/>
            <person name="Minx P."/>
            <person name="Cordum H."/>
            <person name="Wilson R."/>
            <person name="Cheng Z."/>
            <person name="Jin W."/>
            <person name="Jiang J."/>
            <person name="Leong S.A."/>
            <person name="Iwama H."/>
            <person name="Gojobori T."/>
            <person name="Itoh T."/>
            <person name="Niimura Y."/>
            <person name="Fujii Y."/>
            <person name="Habara T."/>
            <person name="Sakai H."/>
            <person name="Sato Y."/>
            <person name="Wilson G."/>
            <person name="Kumar K."/>
            <person name="McCouch S."/>
            <person name="Juretic N."/>
            <person name="Hoen D."/>
            <person name="Wright S."/>
            <person name="Bruskiewich R."/>
            <person name="Bureau T."/>
            <person name="Miyao A."/>
            <person name="Hirochika H."/>
            <person name="Nishikawa T."/>
            <person name="Kadowaki K."/>
            <person name="Sugiura M."/>
            <person name="Burr B."/>
            <person name="Sasaki T."/>
        </authorList>
    </citation>
    <scope>NUCLEOTIDE SEQUENCE [LARGE SCALE GENOMIC DNA]</scope>
    <source>
        <strain evidence="2">cv. Nipponbare</strain>
    </source>
</reference>
<sequence length="84" mass="9835">MELLLIRAHIKEDESKMTRFLHGLNDEISDFLEMFIQHFCKIFLIKPNIWKGRGHIAAECPSRRTMLVNEMGEWKSASETKDDG</sequence>
<gene>
    <name evidence="1" type="primary">OJ1178_D01.10</name>
</gene>
<protein>
    <submittedName>
        <fullName evidence="1">Uncharacterized protein</fullName>
    </submittedName>
</protein>
<dbReference type="AlphaFoldDB" id="Q68UR3"/>
<evidence type="ECO:0000313" key="1">
    <source>
        <dbReference type="EMBL" id="BAD36817.1"/>
    </source>
</evidence>
<reference evidence="2" key="2">
    <citation type="journal article" date="2008" name="Nucleic Acids Res.">
        <title>The rice annotation project database (RAP-DB): 2008 update.</title>
        <authorList>
            <consortium name="The rice annotation project (RAP)"/>
        </authorList>
    </citation>
    <scope>GENOME REANNOTATION</scope>
    <source>
        <strain evidence="2">cv. Nipponbare</strain>
    </source>
</reference>
<accession>Q68UR3</accession>
<evidence type="ECO:0000313" key="2">
    <source>
        <dbReference type="Proteomes" id="UP000000763"/>
    </source>
</evidence>
<dbReference type="EMBL" id="AP005560">
    <property type="protein sequence ID" value="BAD36817.1"/>
    <property type="molecule type" value="Genomic_DNA"/>
</dbReference>
<name>Q68UR3_ORYSJ</name>
<dbReference type="Proteomes" id="UP000000763">
    <property type="component" value="Chromosome 9"/>
</dbReference>
<organism evidence="1 2">
    <name type="scientific">Oryza sativa subsp. japonica</name>
    <name type="common">Rice</name>
    <dbReference type="NCBI Taxonomy" id="39947"/>
    <lineage>
        <taxon>Eukaryota</taxon>
        <taxon>Viridiplantae</taxon>
        <taxon>Streptophyta</taxon>
        <taxon>Embryophyta</taxon>
        <taxon>Tracheophyta</taxon>
        <taxon>Spermatophyta</taxon>
        <taxon>Magnoliopsida</taxon>
        <taxon>Liliopsida</taxon>
        <taxon>Poales</taxon>
        <taxon>Poaceae</taxon>
        <taxon>BOP clade</taxon>
        <taxon>Oryzoideae</taxon>
        <taxon>Oryzeae</taxon>
        <taxon>Oryzinae</taxon>
        <taxon>Oryza</taxon>
        <taxon>Oryza sativa</taxon>
    </lineage>
</organism>